<reference evidence="9" key="1">
    <citation type="submission" date="2021-02" db="EMBL/GenBank/DDBJ databases">
        <authorList>
            <person name="Bekaert M."/>
        </authorList>
    </citation>
    <scope>NUCLEOTIDE SEQUENCE</scope>
    <source>
        <strain evidence="9">IoA-00</strain>
    </source>
</reference>
<comment type="catalytic activity">
    <reaction evidence="7">
        <text>L-cysteinyl-[protein] + hexadecanoyl-CoA = S-hexadecanoyl-L-cysteinyl-[protein] + CoA</text>
        <dbReference type="Rhea" id="RHEA:36683"/>
        <dbReference type="Rhea" id="RHEA-COMP:10131"/>
        <dbReference type="Rhea" id="RHEA-COMP:11032"/>
        <dbReference type="ChEBI" id="CHEBI:29950"/>
        <dbReference type="ChEBI" id="CHEBI:57287"/>
        <dbReference type="ChEBI" id="CHEBI:57379"/>
        <dbReference type="ChEBI" id="CHEBI:74151"/>
        <dbReference type="EC" id="2.3.1.225"/>
    </reaction>
</comment>
<evidence type="ECO:0000256" key="6">
    <source>
        <dbReference type="ARBA" id="ARBA00023315"/>
    </source>
</evidence>
<evidence type="ECO:0000256" key="3">
    <source>
        <dbReference type="ARBA" id="ARBA00022692"/>
    </source>
</evidence>
<evidence type="ECO:0000259" key="8">
    <source>
        <dbReference type="Pfam" id="PF01529"/>
    </source>
</evidence>
<accession>A0A7R8HD47</accession>
<comment type="similarity">
    <text evidence="7">Belongs to the DHHC palmitoyltransferase family.</text>
</comment>
<feature type="domain" description="Palmitoyltransferase DHHC" evidence="8">
    <location>
        <begin position="129"/>
        <end position="188"/>
    </location>
</feature>
<keyword evidence="4 7" id="KW-1133">Transmembrane helix</keyword>
<dbReference type="EMBL" id="HG994587">
    <property type="protein sequence ID" value="CAF3019283.1"/>
    <property type="molecule type" value="Genomic_DNA"/>
</dbReference>
<feature type="transmembrane region" description="Helical" evidence="7">
    <location>
        <begin position="12"/>
        <end position="34"/>
    </location>
</feature>
<organism evidence="9 10">
    <name type="scientific">Lepeophtheirus salmonis</name>
    <name type="common">Salmon louse</name>
    <name type="synonym">Caligus salmonis</name>
    <dbReference type="NCBI Taxonomy" id="72036"/>
    <lineage>
        <taxon>Eukaryota</taxon>
        <taxon>Metazoa</taxon>
        <taxon>Ecdysozoa</taxon>
        <taxon>Arthropoda</taxon>
        <taxon>Crustacea</taxon>
        <taxon>Multicrustacea</taxon>
        <taxon>Hexanauplia</taxon>
        <taxon>Copepoda</taxon>
        <taxon>Siphonostomatoida</taxon>
        <taxon>Caligidae</taxon>
        <taxon>Lepeophtheirus</taxon>
    </lineage>
</organism>
<dbReference type="GO" id="GO:0019706">
    <property type="term" value="F:protein-cysteine S-palmitoyltransferase activity"/>
    <property type="evidence" value="ECO:0007669"/>
    <property type="project" value="UniProtKB-EC"/>
</dbReference>
<proteinExistence type="inferred from homology"/>
<feature type="transmembrane region" description="Helical" evidence="7">
    <location>
        <begin position="54"/>
        <end position="71"/>
    </location>
</feature>
<keyword evidence="5 7" id="KW-0472">Membrane</keyword>
<comment type="domain">
    <text evidence="7">The DHHC domain is required for palmitoyltransferase activity.</text>
</comment>
<evidence type="ECO:0000313" key="10">
    <source>
        <dbReference type="Proteomes" id="UP000675881"/>
    </source>
</evidence>
<evidence type="ECO:0000313" key="9">
    <source>
        <dbReference type="EMBL" id="CAF3019283.1"/>
    </source>
</evidence>
<name>A0A7R8HD47_LEPSM</name>
<dbReference type="AlphaFoldDB" id="A0A7R8HD47"/>
<protein>
    <recommendedName>
        <fullName evidence="7">Palmitoyltransferase</fullName>
        <ecNumber evidence="7">2.3.1.225</ecNumber>
    </recommendedName>
</protein>
<keyword evidence="10" id="KW-1185">Reference proteome</keyword>
<keyword evidence="3 7" id="KW-0812">Transmembrane</keyword>
<gene>
    <name evidence="9" type="ORF">LSAA_13903</name>
</gene>
<dbReference type="Proteomes" id="UP000675881">
    <property type="component" value="Chromosome 8"/>
</dbReference>
<evidence type="ECO:0000256" key="2">
    <source>
        <dbReference type="ARBA" id="ARBA00022679"/>
    </source>
</evidence>
<dbReference type="OrthoDB" id="9909019at2759"/>
<evidence type="ECO:0000256" key="4">
    <source>
        <dbReference type="ARBA" id="ARBA00022989"/>
    </source>
</evidence>
<dbReference type="PANTHER" id="PTHR12246">
    <property type="entry name" value="PALMITOYLTRANSFERASE ZDHHC16"/>
    <property type="match status" value="1"/>
</dbReference>
<dbReference type="GO" id="GO:0016020">
    <property type="term" value="C:membrane"/>
    <property type="evidence" value="ECO:0007669"/>
    <property type="project" value="UniProtKB-SubCell"/>
</dbReference>
<evidence type="ECO:0000256" key="1">
    <source>
        <dbReference type="ARBA" id="ARBA00004141"/>
    </source>
</evidence>
<keyword evidence="6 7" id="KW-0012">Acyltransferase</keyword>
<dbReference type="EC" id="2.3.1.225" evidence="7"/>
<evidence type="ECO:0000256" key="7">
    <source>
        <dbReference type="RuleBase" id="RU079119"/>
    </source>
</evidence>
<keyword evidence="2 7" id="KW-0808">Transferase</keyword>
<sequence length="309" mass="35995">MGCQEYCSRPCLLVAAGIRWTPVAFISGILIWSYYAYVFELNFVIVSNPWEKSVYLMFYHILLLLLVWSYLKTILSDAGKVPSSWRLTTPMNERLKAAKTEEDWKSLLELFRVEMELPPVLQRSVQGAIRYCEKCGIIKPDRSHHCSVCGSCIRKMDHHCPWVITVSHSITTNFFYYFWDMLLFSVFILLQRRSISVLFFLSVSSLFWYHIYLVLHNRTTLEQFRAPYFRNGTQDERGWSLGSKNNLREVFGSRPILWFLPIHTSMGDGLVYPSRISSGVCNSDCESQDDCFYIHPSSLRISIASQLRI</sequence>
<evidence type="ECO:0000256" key="5">
    <source>
        <dbReference type="ARBA" id="ARBA00023136"/>
    </source>
</evidence>
<dbReference type="InterPro" id="IPR001594">
    <property type="entry name" value="Palmitoyltrfase_DHHC"/>
</dbReference>
<dbReference type="Pfam" id="PF01529">
    <property type="entry name" value="DHHC"/>
    <property type="match status" value="1"/>
</dbReference>
<comment type="subcellular location">
    <subcellularLocation>
        <location evidence="1">Membrane</location>
        <topology evidence="1">Multi-pass membrane protein</topology>
    </subcellularLocation>
</comment>
<dbReference type="PROSITE" id="PS50216">
    <property type="entry name" value="DHHC"/>
    <property type="match status" value="1"/>
</dbReference>
<feature type="transmembrane region" description="Helical" evidence="7">
    <location>
        <begin position="197"/>
        <end position="215"/>
    </location>
</feature>
<dbReference type="InterPro" id="IPR039859">
    <property type="entry name" value="PFA4/ZDH16/20/ERF2-like"/>
</dbReference>